<feature type="domain" description="THO complex subunitTHOC2 N-terminal" evidence="7">
    <location>
        <begin position="582"/>
        <end position="654"/>
    </location>
</feature>
<feature type="compositionally biased region" description="Polar residues" evidence="5">
    <location>
        <begin position="1209"/>
        <end position="1221"/>
    </location>
</feature>
<evidence type="ECO:0000313" key="10">
    <source>
        <dbReference type="Proteomes" id="UP000053237"/>
    </source>
</evidence>
<evidence type="ECO:0000256" key="2">
    <source>
        <dbReference type="ARBA" id="ARBA00007857"/>
    </source>
</evidence>
<evidence type="ECO:0000259" key="8">
    <source>
        <dbReference type="Pfam" id="PF16134"/>
    </source>
</evidence>
<evidence type="ECO:0000256" key="3">
    <source>
        <dbReference type="ARBA" id="ARBA00019596"/>
    </source>
</evidence>
<dbReference type="InterPro" id="IPR032302">
    <property type="entry name" value="THOC2_N"/>
</dbReference>
<feature type="region of interest" description="Disordered" evidence="5">
    <location>
        <begin position="928"/>
        <end position="947"/>
    </location>
</feature>
<feature type="compositionally biased region" description="Basic and acidic residues" evidence="5">
    <location>
        <begin position="1505"/>
        <end position="1535"/>
    </location>
</feature>
<dbReference type="InParanoid" id="A0A024GPY7"/>
<dbReference type="OrthoDB" id="29024at2759"/>
<feature type="compositionally biased region" description="Polar residues" evidence="5">
    <location>
        <begin position="1471"/>
        <end position="1480"/>
    </location>
</feature>
<feature type="compositionally biased region" description="Polar residues" evidence="5">
    <location>
        <begin position="1374"/>
        <end position="1383"/>
    </location>
</feature>
<dbReference type="PANTHER" id="PTHR21597">
    <property type="entry name" value="THO2 PROTEIN"/>
    <property type="match status" value="1"/>
</dbReference>
<dbReference type="Pfam" id="PF11732">
    <property type="entry name" value="Thoc2"/>
    <property type="match status" value="1"/>
</dbReference>
<organism evidence="9 10">
    <name type="scientific">Albugo candida</name>
    <dbReference type="NCBI Taxonomy" id="65357"/>
    <lineage>
        <taxon>Eukaryota</taxon>
        <taxon>Sar</taxon>
        <taxon>Stramenopiles</taxon>
        <taxon>Oomycota</taxon>
        <taxon>Peronosporomycetes</taxon>
        <taxon>Albuginales</taxon>
        <taxon>Albuginaceae</taxon>
        <taxon>Albugo</taxon>
    </lineage>
</organism>
<feature type="compositionally biased region" description="Low complexity" evidence="5">
    <location>
        <begin position="928"/>
        <end position="937"/>
    </location>
</feature>
<comment type="similarity">
    <text evidence="2">Belongs to the THOC2 family.</text>
</comment>
<proteinExistence type="inferred from homology"/>
<dbReference type="InterPro" id="IPR021418">
    <property type="entry name" value="THO_THOC2_C"/>
</dbReference>
<comment type="subcellular location">
    <subcellularLocation>
        <location evidence="1">Nucleus</location>
    </subcellularLocation>
</comment>
<evidence type="ECO:0000259" key="7">
    <source>
        <dbReference type="Pfam" id="PF11732"/>
    </source>
</evidence>
<evidence type="ECO:0000256" key="1">
    <source>
        <dbReference type="ARBA" id="ARBA00004123"/>
    </source>
</evidence>
<dbReference type="GO" id="GO:0000445">
    <property type="term" value="C:THO complex part of transcription export complex"/>
    <property type="evidence" value="ECO:0007669"/>
    <property type="project" value="TreeGrafter"/>
</dbReference>
<dbReference type="Proteomes" id="UP000053237">
    <property type="component" value="Unassembled WGS sequence"/>
</dbReference>
<dbReference type="GO" id="GO:0006397">
    <property type="term" value="P:mRNA processing"/>
    <property type="evidence" value="ECO:0007669"/>
    <property type="project" value="InterPro"/>
</dbReference>
<feature type="compositionally biased region" description="Polar residues" evidence="5">
    <location>
        <begin position="1409"/>
        <end position="1423"/>
    </location>
</feature>
<feature type="compositionally biased region" description="Basic and acidic residues" evidence="5">
    <location>
        <begin position="1247"/>
        <end position="1258"/>
    </location>
</feature>
<feature type="domain" description="THO complex subunit 2 N-terminal" evidence="8">
    <location>
        <begin position="251"/>
        <end position="417"/>
    </location>
</feature>
<dbReference type="Pfam" id="PF11262">
    <property type="entry name" value="Tho2"/>
    <property type="match status" value="1"/>
</dbReference>
<sequence length="1535" mass="176006">MPKISDLMLQKWAESGSKQVRIHLEKALHTFDANEDDISDTDSDYYQISYELLTSVIRGQITALDVVKVLKDIDFSTHHRACQVFLDIIWVVSNEIELNERGHDRYTSREWQFLSSFVKAVSEHELVPALELKSSLENDLLYHAGLIKDQQSQHKKMLRINTKTLYAYTQMKYNLLREESEGFAKVLCILYANVSLENLDAIKTDIFALIGYFHLDANRVLDLVLDAFEKQPRNMAYSELLRGYKRQSILHIIGFKFQFYKREASEENITPTSLYTLAATLIREKLIDVDELIVHLSPSKDEIVSYFLSEMKKIEQTAKNFGKVNLSSKTQTVTTPDGSTQLDETMRKTAHACHHHNQFYGLLASMLEIELIPEALEIIQWFRNRGIKPLMFKPLCEGICKLLHRVLDNLYRPLSNLHLGLVLPNETVEQSNDIEFAINPKEFLSEAVPILKILGEQLYCDKFLFNKVVRITRVQLEQVVSTMQENETTNDDLQALNSLLIESIFPSLSLETCDPSIAFQIWDVIKILPFHARYKMYQQWDATYSSTPEMQLVRAKCVQETRRTMRRLTADQAKQSSRSVTHIAHSNPIIVFRTILRQVQSYDNLIQPAIEAFKFVTPLGMDVISFVLVSELSKSRQSMKADGTNVSLWLASLASFSGSFYRKYPNVELVGLLQYLIQRLQNWESVDLIVLGELLAKMGSCGNNEDISQNQLEAQAGGPNLWNEPPDAKHMNRRAVPRLRDALVKRDLALPLCILICQMRGKIELSEDETSGHLKLLGRLYDTCQLTLNQLLQFLNSTVDPASYQKILPSISTLVQEYNVSPELAMTMCRPAIRFDDPVLCKTPRSIHLANNTSNTNGDDEGSKRSWFMHSPTVLQDVIQAFSGDEAFTGLTVDLYTLFWSLTLYDLHIPFPQYETEINRLRTSISSLSGQSTSNGSVPLTSTERKKLKEKTSQMIDRLTNEQKDQVTHRKRVLERLEECKMRLFSSDNQNQEAVSQLVQRCIIPRALLSPEDAFYCAKFMERLHSIDTPQFLSLQYYNLVNLKLPSIVFCITEREAGNFGIFLKETFVVLNRWFQSKGAYEEPVNGRIGLGVDLLDTNACLSHRQYRQIYARWHRSKEQAFGKALSSKEYMQIRNTLILLTKMIDVFPISRGTADNILAITEDLTSEEREDIKIMAKRYRALLSKRRTLLMEYQSLALPAVQKKKTDPSTPIQSTTNSDSEGFKAVSEPVDEKQPPSSNRSNLESGEIRHENTESRSSRSSRKPTLASRSNDSDQQSDRRRSSSRHEAGDIAISETDTWKRDRSQEHYHPSRSPPKTFVVEKEQREALKTRRDDTLDANKRQRTDMTEAELRRQLTERKQLEQKKDPKGILNDVNTIDANNSKTKESYAGKKIISLVPGGKREREYSSVRNVRSDGNGSVQTGPFRDSNEANKRKRESVLSRPSNQSPIRDSMDRAGRPLDDKKKRFHSKPQSNGSLSMNHRDDGRSLYDNRNGSDAYRGFGNRKIDRFEGNERPVHGANRRRDLDRRGVGNRR</sequence>
<name>A0A024GPY7_9STRA</name>
<evidence type="ECO:0000256" key="4">
    <source>
        <dbReference type="ARBA" id="ARBA00023242"/>
    </source>
</evidence>
<feature type="domain" description="THO complex subunit 2 N-terminal" evidence="8">
    <location>
        <begin position="446"/>
        <end position="578"/>
    </location>
</feature>
<comment type="caution">
    <text evidence="9">The sequence shown here is derived from an EMBL/GenBank/DDBJ whole genome shotgun (WGS) entry which is preliminary data.</text>
</comment>
<feature type="compositionally biased region" description="Basic and acidic residues" evidence="5">
    <location>
        <begin position="1277"/>
        <end position="1290"/>
    </location>
</feature>
<feature type="compositionally biased region" description="Basic and acidic residues" evidence="5">
    <location>
        <begin position="1481"/>
        <end position="1490"/>
    </location>
</feature>
<gene>
    <name evidence="9" type="ORF">BN9_100040</name>
</gene>
<dbReference type="Pfam" id="PF16134">
    <property type="entry name" value="THOC2_N"/>
    <property type="match status" value="3"/>
</dbReference>
<reference evidence="9 10" key="1">
    <citation type="submission" date="2012-05" db="EMBL/GenBank/DDBJ databases">
        <title>Recombination and specialization in a pathogen metapopulation.</title>
        <authorList>
            <person name="Gardiner A."/>
            <person name="Kemen E."/>
            <person name="Schultz-Larsen T."/>
            <person name="MacLean D."/>
            <person name="Van Oosterhout C."/>
            <person name="Jones J.D.G."/>
        </authorList>
    </citation>
    <scope>NUCLEOTIDE SEQUENCE [LARGE SCALE GENOMIC DNA]</scope>
    <source>
        <strain evidence="9 10">Ac Nc2</strain>
    </source>
</reference>
<dbReference type="InterPro" id="IPR021726">
    <property type="entry name" value="THO_THOC2_N"/>
</dbReference>
<feature type="region of interest" description="Disordered" evidence="5">
    <location>
        <begin position="1202"/>
        <end position="1535"/>
    </location>
</feature>
<feature type="domain" description="THO complex subunitTHOC2 C-terminal" evidence="6">
    <location>
        <begin position="891"/>
        <end position="1184"/>
    </location>
</feature>
<feature type="compositionally biased region" description="Basic and acidic residues" evidence="5">
    <location>
        <begin position="1320"/>
        <end position="1369"/>
    </location>
</feature>
<evidence type="ECO:0000313" key="9">
    <source>
        <dbReference type="EMBL" id="CCI48805.1"/>
    </source>
</evidence>
<protein>
    <recommendedName>
        <fullName evidence="3">THO complex subunit 2</fullName>
    </recommendedName>
</protein>
<dbReference type="InterPro" id="IPR040007">
    <property type="entry name" value="Tho2"/>
</dbReference>
<dbReference type="GO" id="GO:0006406">
    <property type="term" value="P:mRNA export from nucleus"/>
    <property type="evidence" value="ECO:0007669"/>
    <property type="project" value="InterPro"/>
</dbReference>
<dbReference type="STRING" id="65357.A0A024GPY7"/>
<feature type="compositionally biased region" description="Basic and acidic residues" evidence="5">
    <location>
        <begin position="1298"/>
        <end position="1310"/>
    </location>
</feature>
<evidence type="ECO:0000259" key="6">
    <source>
        <dbReference type="Pfam" id="PF11262"/>
    </source>
</evidence>
<accession>A0A024GPY7</accession>
<feature type="compositionally biased region" description="Polar residues" evidence="5">
    <location>
        <begin position="1236"/>
        <end position="1245"/>
    </location>
</feature>
<evidence type="ECO:0000256" key="5">
    <source>
        <dbReference type="SAM" id="MobiDB-lite"/>
    </source>
</evidence>
<keyword evidence="10" id="KW-1185">Reference proteome</keyword>
<dbReference type="GO" id="GO:0003729">
    <property type="term" value="F:mRNA binding"/>
    <property type="evidence" value="ECO:0007669"/>
    <property type="project" value="TreeGrafter"/>
</dbReference>
<feature type="domain" description="THO complex subunit 2 N-terminal" evidence="8">
    <location>
        <begin position="6"/>
        <end position="229"/>
    </location>
</feature>
<keyword evidence="4" id="KW-0539">Nucleus</keyword>
<feature type="compositionally biased region" description="Basic and acidic residues" evidence="5">
    <location>
        <begin position="1452"/>
        <end position="1465"/>
    </location>
</feature>
<dbReference type="PANTHER" id="PTHR21597:SF0">
    <property type="entry name" value="THO COMPLEX SUBUNIT 2"/>
    <property type="match status" value="1"/>
</dbReference>
<dbReference type="EMBL" id="CAIX01000248">
    <property type="protein sequence ID" value="CCI48805.1"/>
    <property type="molecule type" value="Genomic_DNA"/>
</dbReference>